<dbReference type="GO" id="GO:0000149">
    <property type="term" value="F:SNARE binding"/>
    <property type="evidence" value="ECO:0007669"/>
    <property type="project" value="TreeGrafter"/>
</dbReference>
<dbReference type="PhylomeDB" id="H0GZ42"/>
<comment type="similarity">
    <text evidence="1">Belongs to the UPF0507 family.</text>
</comment>
<dbReference type="GO" id="GO:0005085">
    <property type="term" value="F:guanyl-nucleotide exchange factor activity"/>
    <property type="evidence" value="ECO:0007669"/>
    <property type="project" value="TreeGrafter"/>
</dbReference>
<accession>H0GZ42</accession>
<dbReference type="EMBL" id="AGVY01000327">
    <property type="protein sequence ID" value="EHN00919.1"/>
    <property type="molecule type" value="Genomic_DNA"/>
</dbReference>
<evidence type="ECO:0000256" key="1">
    <source>
        <dbReference type="ARBA" id="ARBA00007428"/>
    </source>
</evidence>
<dbReference type="GO" id="GO:0097422">
    <property type="term" value="C:tubular endosome"/>
    <property type="evidence" value="ECO:0007669"/>
    <property type="project" value="TreeGrafter"/>
</dbReference>
<dbReference type="HOGENOM" id="CLU_605746_0_0_1"/>
<dbReference type="PROSITE" id="PS51205">
    <property type="entry name" value="VPS9"/>
    <property type="match status" value="1"/>
</dbReference>
<dbReference type="Gene3D" id="1.20.1050.80">
    <property type="entry name" value="VPS9 domain"/>
    <property type="match status" value="1"/>
</dbReference>
<dbReference type="SUPFAM" id="SSF109993">
    <property type="entry name" value="VPS9 domain"/>
    <property type="match status" value="1"/>
</dbReference>
<name>H0GZ42_SACCK</name>
<dbReference type="InterPro" id="IPR037191">
    <property type="entry name" value="VPS9_dom_sf"/>
</dbReference>
<dbReference type="InterPro" id="IPR003123">
    <property type="entry name" value="VPS9"/>
</dbReference>
<dbReference type="GO" id="GO:0005770">
    <property type="term" value="C:late endosome"/>
    <property type="evidence" value="ECO:0007669"/>
    <property type="project" value="TreeGrafter"/>
</dbReference>
<proteinExistence type="inferred from homology"/>
<dbReference type="PANTHER" id="PTHR24170">
    <property type="entry name" value="ANKYRIN REPEAT DOMAIN-CONTAINING PROTEIN 27"/>
    <property type="match status" value="1"/>
</dbReference>
<dbReference type="Proteomes" id="UP000009009">
    <property type="component" value="Unassembled WGS sequence"/>
</dbReference>
<gene>
    <name evidence="3" type="ORF">VIN7_9068</name>
</gene>
<dbReference type="PANTHER" id="PTHR24170:SF1">
    <property type="entry name" value="DOMAIN PROTEIN, PUTATIVE (AFU_ORTHOLOGUE AFUA_1G09870)-RELATED"/>
    <property type="match status" value="1"/>
</dbReference>
<feature type="domain" description="VPS9" evidence="2">
    <location>
        <begin position="289"/>
        <end position="436"/>
    </location>
</feature>
<dbReference type="GO" id="GO:0045022">
    <property type="term" value="P:early endosome to late endosome transport"/>
    <property type="evidence" value="ECO:0007669"/>
    <property type="project" value="TreeGrafter"/>
</dbReference>
<keyword evidence="4" id="KW-1185">Reference proteome</keyword>
<comment type="caution">
    <text evidence="3">The sequence shown here is derived from an EMBL/GenBank/DDBJ whole genome shotgun (WGS) entry which is preliminary data.</text>
</comment>
<dbReference type="AlphaFoldDB" id="H0GZ42"/>
<organism evidence="3 4">
    <name type="scientific">Saccharomyces cerevisiae x Saccharomyces kudriavzevii (strain VIN7)</name>
    <name type="common">Yeast</name>
    <dbReference type="NCBI Taxonomy" id="1095631"/>
    <lineage>
        <taxon>Eukaryota</taxon>
        <taxon>Fungi</taxon>
        <taxon>Dikarya</taxon>
        <taxon>Ascomycota</taxon>
        <taxon>Saccharomycotina</taxon>
        <taxon>Saccharomycetes</taxon>
        <taxon>Saccharomycetales</taxon>
        <taxon>Saccharomycetaceae</taxon>
        <taxon>Saccharomyces</taxon>
    </lineage>
</organism>
<evidence type="ECO:0000259" key="2">
    <source>
        <dbReference type="PROSITE" id="PS51205"/>
    </source>
</evidence>
<evidence type="ECO:0000313" key="3">
    <source>
        <dbReference type="EMBL" id="EHN00919.1"/>
    </source>
</evidence>
<dbReference type="InterPro" id="IPR051248">
    <property type="entry name" value="UPF0507/Ank_repeat_27"/>
</dbReference>
<dbReference type="OrthoDB" id="7464126at2759"/>
<dbReference type="GO" id="GO:0030133">
    <property type="term" value="C:transport vesicle"/>
    <property type="evidence" value="ECO:0007669"/>
    <property type="project" value="TreeGrafter"/>
</dbReference>
<dbReference type="GO" id="GO:0005769">
    <property type="term" value="C:early endosome"/>
    <property type="evidence" value="ECO:0007669"/>
    <property type="project" value="TreeGrafter"/>
</dbReference>
<sequence>MSVYHLPTLLNPLINAIFNCPEPEKSPLKKLFANLKTRRFILLAPPLRFLLNYHDVKTKLPLHELCYNVDFINSHVLLTTENSYLNTTLRDSHYETLDGKAVVIQWKNNIIHALNGFPIRQRLKILETKVLPNFNDYFEGAADFAILFIDQPLNCEVAPNDYLKCFDSYEEVPKNAQSVSNLPVNSYEQERSSFDNILHIHSSRLAQLGQLFSNYRRLAPNDDPSKKMFEDIVQQSFDGMKSDSLFKNFSNLYDLIHDYFELNLYDDIWSRLVTHFKGYEVDTEKYKYFSVNQLLADFFSKDFKEFKLSDITFIERRVNVASKHFQKLALSHSYAEKSKILVETLQQLSGPTEISSHQQELPNGLNSLTMDADTLLSLFVLVVCRSEQKHLKSHLYYLQNFSNNPSSTKFGILGYAISTLEAVVCYFEDFDKNNENLAKANVSYQKNRRVIG</sequence>
<evidence type="ECO:0000313" key="4">
    <source>
        <dbReference type="Proteomes" id="UP000009009"/>
    </source>
</evidence>
<reference evidence="3 4" key="1">
    <citation type="journal article" date="2012" name="FEMS Yeast Res.">
        <title>The genome sequence of the wine yeast VIN7 reveals an allotriploid hybrid genome with Saccharomyces cerevisiae and Saccharomyces kudriavzevii origins.</title>
        <authorList>
            <person name="Borneman A.R."/>
            <person name="Desany B.A."/>
            <person name="Riches D."/>
            <person name="Affourtit J.P."/>
            <person name="Forgan A.H."/>
            <person name="Pretorius I.S."/>
            <person name="Egholm M."/>
            <person name="Chambers P.J."/>
        </authorList>
    </citation>
    <scope>NUCLEOTIDE SEQUENCE [LARGE SCALE GENOMIC DNA]</scope>
    <source>
        <strain evidence="3 4">VIN7</strain>
    </source>
</reference>
<dbReference type="GO" id="GO:0005886">
    <property type="term" value="C:plasma membrane"/>
    <property type="evidence" value="ECO:0007669"/>
    <property type="project" value="TreeGrafter"/>
</dbReference>
<protein>
    <submittedName>
        <fullName evidence="3">YML003W-like protein</fullName>
    </submittedName>
</protein>
<dbReference type="Pfam" id="PF02204">
    <property type="entry name" value="VPS9"/>
    <property type="match status" value="1"/>
</dbReference>